<dbReference type="InterPro" id="IPR018900">
    <property type="entry name" value="Curli_CsgE"/>
</dbReference>
<gene>
    <name evidence="4" type="ORF">GBK04_18480</name>
</gene>
<protein>
    <recommendedName>
        <fullName evidence="2">Curli production assembly/transport component CsgE</fullName>
    </recommendedName>
</protein>
<reference evidence="4 5" key="1">
    <citation type="submission" date="2019-10" db="EMBL/GenBank/DDBJ databases">
        <title>Draft Genome Sequence of Cytophagaceae sp. SJW1-29.</title>
        <authorList>
            <person name="Choi A."/>
        </authorList>
    </citation>
    <scope>NUCLEOTIDE SEQUENCE [LARGE SCALE GENOMIC DNA]</scope>
    <source>
        <strain evidence="4 5">SJW1-29</strain>
    </source>
</reference>
<organism evidence="4 5">
    <name type="scientific">Salmonirosea aquatica</name>
    <dbReference type="NCBI Taxonomy" id="2654236"/>
    <lineage>
        <taxon>Bacteria</taxon>
        <taxon>Pseudomonadati</taxon>
        <taxon>Bacteroidota</taxon>
        <taxon>Cytophagia</taxon>
        <taxon>Cytophagales</taxon>
        <taxon>Spirosomataceae</taxon>
        <taxon>Salmonirosea</taxon>
    </lineage>
</organism>
<evidence type="ECO:0000256" key="2">
    <source>
        <dbReference type="ARBA" id="ARBA00014024"/>
    </source>
</evidence>
<evidence type="ECO:0000313" key="5">
    <source>
        <dbReference type="Proteomes" id="UP000479293"/>
    </source>
</evidence>
<dbReference type="EMBL" id="WHLY01000002">
    <property type="protein sequence ID" value="MPR35282.1"/>
    <property type="molecule type" value="Genomic_DNA"/>
</dbReference>
<comment type="function">
    <text evidence="1">May be involved in the biogenesis of curli organelles.</text>
</comment>
<evidence type="ECO:0000313" key="4">
    <source>
        <dbReference type="EMBL" id="MPR35282.1"/>
    </source>
</evidence>
<evidence type="ECO:0000256" key="3">
    <source>
        <dbReference type="ARBA" id="ARBA00022729"/>
    </source>
</evidence>
<keyword evidence="3" id="KW-0732">Signal</keyword>
<dbReference type="Proteomes" id="UP000479293">
    <property type="component" value="Unassembled WGS sequence"/>
</dbReference>
<proteinExistence type="predicted"/>
<sequence>MDNKERCKRFLGLILTVTGMFVSSMSVGQAVEEDYDERTFVPLEQNISLESLSNVLLLDDTRTKNGRDFYEFFYQQWLSVQTDTTVISPTAFSDIGEELNVAVDEQPAPGGIGTSTVVSISVNDVMIYQQFLQPRQGVIELMAEDAIGALTQYIQNYQEFQKQLGSDDQMGSGIY</sequence>
<evidence type="ECO:0000256" key="1">
    <source>
        <dbReference type="ARBA" id="ARBA00003989"/>
    </source>
</evidence>
<dbReference type="AlphaFoldDB" id="A0A7C9BC38"/>
<name>A0A7C9BC38_9BACT</name>
<keyword evidence="5" id="KW-1185">Reference proteome</keyword>
<comment type="caution">
    <text evidence="4">The sequence shown here is derived from an EMBL/GenBank/DDBJ whole genome shotgun (WGS) entry which is preliminary data.</text>
</comment>
<accession>A0A7C9BC38</accession>
<dbReference type="Pfam" id="PF10627">
    <property type="entry name" value="CsgE"/>
    <property type="match status" value="1"/>
</dbReference>